<protein>
    <submittedName>
        <fullName evidence="1">Uncharacterized protein</fullName>
    </submittedName>
</protein>
<name>C0NQN0_AJECG</name>
<evidence type="ECO:0000313" key="2">
    <source>
        <dbReference type="Proteomes" id="UP000001631"/>
    </source>
</evidence>
<organism evidence="1 2">
    <name type="scientific">Ajellomyces capsulatus (strain G186AR / H82 / ATCC MYA-2454 / RMSCC 2432)</name>
    <name type="common">Darling's disease fungus</name>
    <name type="synonym">Histoplasma capsulatum</name>
    <dbReference type="NCBI Taxonomy" id="447093"/>
    <lineage>
        <taxon>Eukaryota</taxon>
        <taxon>Fungi</taxon>
        <taxon>Dikarya</taxon>
        <taxon>Ascomycota</taxon>
        <taxon>Pezizomycotina</taxon>
        <taxon>Eurotiomycetes</taxon>
        <taxon>Eurotiomycetidae</taxon>
        <taxon>Onygenales</taxon>
        <taxon>Ajellomycetaceae</taxon>
        <taxon>Histoplasma</taxon>
    </lineage>
</organism>
<dbReference type="Proteomes" id="UP000001631">
    <property type="component" value="Unassembled WGS sequence"/>
</dbReference>
<dbReference type="HOGENOM" id="CLU_1885190_0_0_1"/>
<dbReference type="AlphaFoldDB" id="C0NQN0"/>
<dbReference type="RefSeq" id="XP_045286475.1">
    <property type="nucleotide sequence ID" value="XM_045432359.1"/>
</dbReference>
<proteinExistence type="predicted"/>
<evidence type="ECO:0000313" key="1">
    <source>
        <dbReference type="EMBL" id="EEH05994.1"/>
    </source>
</evidence>
<dbReference type="GeneID" id="69038326"/>
<keyword evidence="2" id="KW-1185">Reference proteome</keyword>
<sequence>MKTKTKEKTPVPRRVCAGESQKISWVSIGAMPQFSSQAPGRPPGPQALRLSGSQATLIRLQPAHSLFAVPALFWKRRAMRFAGMYRGKFQQKSTPFTALFSLTFPIQAPFRLLYIHSLRRANVVFTLKLQCRVVT</sequence>
<dbReference type="EMBL" id="GG663369">
    <property type="protein sequence ID" value="EEH05994.1"/>
    <property type="molecule type" value="Genomic_DNA"/>
</dbReference>
<dbReference type="InParanoid" id="C0NQN0"/>
<accession>C0NQN0</accession>
<reference evidence="1" key="1">
    <citation type="submission" date="2009-02" db="EMBL/GenBank/DDBJ databases">
        <title>The Genome Sequence of Ajellomyces capsulatus strain G186AR.</title>
        <authorList>
            <consortium name="The Broad Institute Genome Sequencing Platform"/>
            <person name="Champion M."/>
            <person name="Cuomo C."/>
            <person name="Ma L.-J."/>
            <person name="Henn M.R."/>
            <person name="Sil A."/>
            <person name="Goldman B."/>
            <person name="Young S.K."/>
            <person name="Kodira C.D."/>
            <person name="Zeng Q."/>
            <person name="Koehrsen M."/>
            <person name="Alvarado L."/>
            <person name="Berlin A."/>
            <person name="Borenstein D."/>
            <person name="Chen Z."/>
            <person name="Engels R."/>
            <person name="Freedman E."/>
            <person name="Gellesch M."/>
            <person name="Goldberg J."/>
            <person name="Griggs A."/>
            <person name="Gujja S."/>
            <person name="Heiman D."/>
            <person name="Hepburn T."/>
            <person name="Howarth C."/>
            <person name="Jen D."/>
            <person name="Larson L."/>
            <person name="Lewis B."/>
            <person name="Mehta T."/>
            <person name="Park D."/>
            <person name="Pearson M."/>
            <person name="Roberts A."/>
            <person name="Saif S."/>
            <person name="Shea T."/>
            <person name="Shenoy N."/>
            <person name="Sisk P."/>
            <person name="Stolte C."/>
            <person name="Sykes S."/>
            <person name="Walk T."/>
            <person name="White J."/>
            <person name="Yandava C."/>
            <person name="Klein B."/>
            <person name="McEwen J.G."/>
            <person name="Puccia R."/>
            <person name="Goldman G.H."/>
            <person name="Felipe M.S."/>
            <person name="Nino-Vega G."/>
            <person name="San-Blas G."/>
            <person name="Taylor J."/>
            <person name="Mendoza L."/>
            <person name="Galagan J."/>
            <person name="Nusbaum C."/>
            <person name="Birren B."/>
        </authorList>
    </citation>
    <scope>NUCLEOTIDE SEQUENCE</scope>
    <source>
        <strain evidence="1">G186AR</strain>
    </source>
</reference>
<gene>
    <name evidence="1" type="ORF">HCBG_05310</name>
</gene>